<reference evidence="1 2" key="1">
    <citation type="journal article" date="2015" name="Antonie Van Leeuwenhoek">
        <title>Streptomyces klenkii sp. nov., isolated from deep marine sediment.</title>
        <authorList>
            <person name="Veyisoglu A."/>
            <person name="Sahin N."/>
        </authorList>
    </citation>
    <scope>NUCLEOTIDE SEQUENCE [LARGE SCALE GENOMIC DNA]</scope>
    <source>
        <strain evidence="1 2">KCTC 29202</strain>
    </source>
</reference>
<evidence type="ECO:0000313" key="2">
    <source>
        <dbReference type="Proteomes" id="UP000270343"/>
    </source>
</evidence>
<dbReference type="Proteomes" id="UP000270343">
    <property type="component" value="Unassembled WGS sequence"/>
</dbReference>
<evidence type="ECO:0000313" key="1">
    <source>
        <dbReference type="EMBL" id="RKN60022.1"/>
    </source>
</evidence>
<protein>
    <submittedName>
        <fullName evidence="1">Uncharacterized protein</fullName>
    </submittedName>
</protein>
<accession>A0A3B0AHJ2</accession>
<dbReference type="AlphaFoldDB" id="A0A3B0AHJ2"/>
<organism evidence="1 2">
    <name type="scientific">Streptomyces klenkii</name>
    <dbReference type="NCBI Taxonomy" id="1420899"/>
    <lineage>
        <taxon>Bacteria</taxon>
        <taxon>Bacillati</taxon>
        <taxon>Actinomycetota</taxon>
        <taxon>Actinomycetes</taxon>
        <taxon>Kitasatosporales</taxon>
        <taxon>Streptomycetaceae</taxon>
        <taxon>Streptomyces</taxon>
    </lineage>
</organism>
<proteinExistence type="predicted"/>
<comment type="caution">
    <text evidence="1">The sequence shown here is derived from an EMBL/GenBank/DDBJ whole genome shotgun (WGS) entry which is preliminary data.</text>
</comment>
<gene>
    <name evidence="1" type="ORF">D7231_33635</name>
</gene>
<name>A0A3B0AHJ2_9ACTN</name>
<sequence>MYRFLPWSRRGLAAAVPGTADGAPVPARPEVAIDVVVGGAGTVSTGTTLYGPGDVIGLDPTVIVRTVPRASATNVEPNYLVAVDFDQPELPWAFTPTGVPASGRLRPWLVLVVVRDRPGVALTVPGGAALPHLTIDSGAAGELPDLADSWAWAHAQLLDSDAGTTPQAVGAALADHPDRNVSRLVCPRRLEPDTRWIACLVPAFDTGVARGLGGESQASEAKPAWTSPDAITLPVYYHWRFQTGPQGDFEALARRLAPYEAGARIGRVPMHIGDASPFVRLPTGDPARFLDMDGALRAPALARSAAAPPVPEPSLSEVPHAVRSGLADVTRVLADAADGALDGQAPESGSALGPPVYAGAHIRRTRVGDTDATWFRELNTDPRCRVAAGLGAEVMRTYQDDVVEACWQQVGDVLAVEAALSRARLSLEAGLRFRLRHLDPLPEGRLLQLTAPLADRALLDGRTLPSAIGPTSLPSGTTDAAMRRYTAATGRVLAGVRRRAARPAVAVAARRAGQQLVSTLAQGRADVDPTRFPVLAVDGLEDRMPPAAEDGTVALGTLGVGLTLDQATAATLAQASQELRTSPVLPAHEMMRPRADLYSTGLLTDAHLRAAREAAAETLAAKAAALGPGGHLTVTDVLSSSSSLVVDAVTTSAAQVPGDVGFLIETGSSWAVRPLGLSGGNGIVALTPAGVGDVPVAYLDNRLHGDAREVGDMVGRLPHGTLKPPARDRAGRLVAPAPVELRPGASVGDVLAGPVGAGATTPVTGPAGTAGTMTMPPLVKDTASLARYESAVTALVERTALGQDPVVPALVPFALPAASAAILDRVAPLTVHPARLDSMIRMAGHGLTAVAADASLVPGWQLPASLDRVMAHPRLDLPAYAYLAAYDRTRFCPGVDEVPPESVTLLETNPRFIAAFMAGLNHETNQELLWRGYPTDGRGTPWQKFWKRTDSGPDIFEIATWRMRGNRDDLPAQTSDARSNLVLLLRGDLIRRYPNTMVVAVRAVRLAGGEQPSGNAADLRVPMFAGQFDPDVSFFGFPLVSNDLTAGDGWFFGLMEPVTEPRFGFDETVGRTTAAPAAWNDVAWPDLQVEPAGMLPVSRLTALGIGPPVDQADAVAAALFQRPFKLLVHARHLVKGL</sequence>
<keyword evidence="2" id="KW-1185">Reference proteome</keyword>
<dbReference type="EMBL" id="RBAM01000034">
    <property type="protein sequence ID" value="RKN60022.1"/>
    <property type="molecule type" value="Genomic_DNA"/>
</dbReference>